<organism evidence="2 3">
    <name type="scientific">Angomonas deanei</name>
    <dbReference type="NCBI Taxonomy" id="59799"/>
    <lineage>
        <taxon>Eukaryota</taxon>
        <taxon>Discoba</taxon>
        <taxon>Euglenozoa</taxon>
        <taxon>Kinetoplastea</taxon>
        <taxon>Metakinetoplastina</taxon>
        <taxon>Trypanosomatida</taxon>
        <taxon>Trypanosomatidae</taxon>
        <taxon>Strigomonadinae</taxon>
        <taxon>Angomonas</taxon>
    </lineage>
</organism>
<proteinExistence type="predicted"/>
<feature type="domain" description="TLDc" evidence="1">
    <location>
        <begin position="11"/>
        <end position="66"/>
    </location>
</feature>
<accession>S9VH70</accession>
<dbReference type="Pfam" id="PF07534">
    <property type="entry name" value="TLD"/>
    <property type="match status" value="1"/>
</dbReference>
<dbReference type="AlphaFoldDB" id="S9VH70"/>
<sequence length="122" mass="13859">MYLFDVHPLSDKIGIGMGGKDGYFGWFLDRWLDKGYCMGARCSTFKNPRLTTTEEWPVDSVEAYAVQTNEVSRLRVSGNSGDGNPSSILNNDPDREVDKVLLELHGVHRFDNHERTECLYAE</sequence>
<reference evidence="2 3" key="1">
    <citation type="submission" date="2020-08" db="EMBL/GenBank/DDBJ databases">
        <authorList>
            <person name="Newling K."/>
            <person name="Davey J."/>
            <person name="Forrester S."/>
        </authorList>
    </citation>
    <scope>NUCLEOTIDE SEQUENCE [LARGE SCALE GENOMIC DNA]</scope>
    <source>
        <strain evidence="3">Crithidia deanei Carvalho (ATCC PRA-265)</strain>
    </source>
</reference>
<gene>
    <name evidence="2" type="ORF">ADEAN_000176900</name>
</gene>
<keyword evidence="3" id="KW-1185">Reference proteome</keyword>
<evidence type="ECO:0000313" key="3">
    <source>
        <dbReference type="Proteomes" id="UP000515908"/>
    </source>
</evidence>
<protein>
    <submittedName>
        <fullName evidence="2">TLD, putative</fullName>
    </submittedName>
</protein>
<evidence type="ECO:0000313" key="2">
    <source>
        <dbReference type="EMBL" id="CAD2214324.1"/>
    </source>
</evidence>
<dbReference type="OrthoDB" id="289228at2759"/>
<dbReference type="InterPro" id="IPR006571">
    <property type="entry name" value="TLDc_dom"/>
</dbReference>
<dbReference type="VEuPathDB" id="TriTrypDB:ADEAN_000176900"/>
<dbReference type="EMBL" id="LR877147">
    <property type="protein sequence ID" value="CAD2214324.1"/>
    <property type="molecule type" value="Genomic_DNA"/>
</dbReference>
<evidence type="ECO:0000259" key="1">
    <source>
        <dbReference type="Pfam" id="PF07534"/>
    </source>
</evidence>
<dbReference type="Proteomes" id="UP000515908">
    <property type="component" value="Chromosome 03"/>
</dbReference>
<name>S9VH70_9TRYP</name>